<evidence type="ECO:0000313" key="2">
    <source>
        <dbReference type="Proteomes" id="UP000192578"/>
    </source>
</evidence>
<dbReference type="Proteomes" id="UP000192578">
    <property type="component" value="Unassembled WGS sequence"/>
</dbReference>
<comment type="caution">
    <text evidence="1">The sequence shown here is derived from an EMBL/GenBank/DDBJ whole genome shotgun (WGS) entry which is preliminary data.</text>
</comment>
<accession>A0A1W0WI69</accession>
<dbReference type="AlphaFoldDB" id="A0A1W0WI69"/>
<proteinExistence type="predicted"/>
<keyword evidence="2" id="KW-1185">Reference proteome</keyword>
<protein>
    <submittedName>
        <fullName evidence="1">Uncharacterized protein</fullName>
    </submittedName>
</protein>
<sequence>MYRLEGIDQDWLANRSIIHNETTYRKHSDRTMILTPDNNTYFQMDFLWSGDIEMVVKNFIYYALGQRRLKNATKRTYREANLFVITGSPWQFTKCTRQERLVSGCTTEYQRLFLKFLVLLRRSGLTSPVLWVPQTPLDNIREKYLGVTNDQMRGYNAVVETAILSYNWTSFIYWKSYEKAFSLQDSLDGIHLGPRAKEKDVSFLLDYICHLATGIFCQQESI</sequence>
<dbReference type="OrthoDB" id="1932925at2759"/>
<reference evidence="2" key="1">
    <citation type="submission" date="2017-01" db="EMBL/GenBank/DDBJ databases">
        <title>Comparative genomics of anhydrobiosis in the tardigrade Hypsibius dujardini.</title>
        <authorList>
            <person name="Yoshida Y."/>
            <person name="Koutsovoulos G."/>
            <person name="Laetsch D."/>
            <person name="Stevens L."/>
            <person name="Kumar S."/>
            <person name="Horikawa D."/>
            <person name="Ishino K."/>
            <person name="Komine S."/>
            <person name="Tomita M."/>
            <person name="Blaxter M."/>
            <person name="Arakawa K."/>
        </authorList>
    </citation>
    <scope>NUCLEOTIDE SEQUENCE [LARGE SCALE GENOMIC DNA]</scope>
    <source>
        <strain evidence="2">Z151</strain>
    </source>
</reference>
<dbReference type="EMBL" id="MTYJ01000097">
    <property type="protein sequence ID" value="OQV14886.1"/>
    <property type="molecule type" value="Genomic_DNA"/>
</dbReference>
<name>A0A1W0WI69_HYPEX</name>
<organism evidence="1 2">
    <name type="scientific">Hypsibius exemplaris</name>
    <name type="common">Freshwater tardigrade</name>
    <dbReference type="NCBI Taxonomy" id="2072580"/>
    <lineage>
        <taxon>Eukaryota</taxon>
        <taxon>Metazoa</taxon>
        <taxon>Ecdysozoa</taxon>
        <taxon>Tardigrada</taxon>
        <taxon>Eutardigrada</taxon>
        <taxon>Parachela</taxon>
        <taxon>Hypsibioidea</taxon>
        <taxon>Hypsibiidae</taxon>
        <taxon>Hypsibius</taxon>
    </lineage>
</organism>
<evidence type="ECO:0000313" key="1">
    <source>
        <dbReference type="EMBL" id="OQV14886.1"/>
    </source>
</evidence>
<gene>
    <name evidence="1" type="ORF">BV898_10918</name>
</gene>